<sequence length="992" mass="109644">MDYRRVQLSSLFVYLFINQLFILITAKEHVLLDMKSSGAELGWLTWPNDGGWEIVQTVVNGSMLYTYSVCNVASETEQDNWLRTTFIQRRPDVSRVSVELRFVVRACNTFGGTPPGCRETFGLYAYESDSDVGTSFRKGQFRKVATVAPDEVTANKGGGRSDLQVNVETRSVGPLSMRGFYLAFQDVGACVALLSVKVYYTTCPATQRGLAAFPETVTGGPLTEVEGACVEKAVVVGQVPHKASQPRMYCTASGEWILPVGQCQCQAGYQAVGETCQACDAGSFKTDVSAEPCQACPENTEPSGPGAVLCPCKEGFYRAPSDPPSTPCSAPPSPPLDLESTPQLVAGSVKLTWSPPQVTGGREDVTYNVLCERCAADECVLCGSRVRFDPGHTGLSEPSVTVSELEPHVNYTFTVEAHSGVSQYSQQRAAASITTVLHFTDPPKVTSLRLEERSTTSLSLSWEVDRRLLPSYSPRYELMYRKKEAQGELDITTYVVLVLEKNSVQINDLSPGTKYMFRVHTLTPEGHPSSHSAEHEYETLSVAESQTQNSSMVVMGALAGGGIMLLIVVVILLLHKRKLGLHSRQRSNINYFSCPEKLQPLKSYVDPHTYEDPCAAVLKFATEIHPNHVTKQKVIGAGEFGEVFRGLLKVPGRGEVAVAIKTLKPGYTEKQRQDFLSEASIMGQFSHQNIIRLEGVVTKFKHAMIITEYMENGALDSFLKDHDEEFSSYQLLGMLSGIAAGMKYLSDMNYVHRDLAARNILVNGNLECKVSDFGLSRVLEDFPEGTYTTTGGKIPIRWTAPEAIACRKFTSASDVWSFGIVMWEVMSYGERPYWEMSNQEVMKAINEAFRLPAPMGCPAAVYQLMLECWMQDRSKRPRFVDIVNRLDKLLKNPETLKSIACVDPRVSIRLPSTSGSDGAPFKSVDEWLDSMKMGQYRETFSHAGITTMEQVLRLNTEDIKNIGVRLPGHQRRIAYSILGMQEPTGPLDVFAV</sequence>
<dbReference type="Pfam" id="PF00536">
    <property type="entry name" value="SAM_1"/>
    <property type="match status" value="1"/>
</dbReference>
<dbReference type="Pfam" id="PF00041">
    <property type="entry name" value="fn3"/>
    <property type="match status" value="2"/>
</dbReference>
<evidence type="ECO:0000256" key="13">
    <source>
        <dbReference type="ARBA" id="ARBA00022843"/>
    </source>
</evidence>
<dbReference type="InterPro" id="IPR013783">
    <property type="entry name" value="Ig-like_fold"/>
</dbReference>
<feature type="domain" description="SAM" evidence="27">
    <location>
        <begin position="919"/>
        <end position="983"/>
    </location>
</feature>
<dbReference type="InterPro" id="IPR001245">
    <property type="entry name" value="Ser-Thr/Tyr_kinase_cat_dom"/>
</dbReference>
<evidence type="ECO:0000256" key="10">
    <source>
        <dbReference type="ARBA" id="ARBA00022741"/>
    </source>
</evidence>
<evidence type="ECO:0000256" key="2">
    <source>
        <dbReference type="ARBA" id="ARBA00011902"/>
    </source>
</evidence>
<dbReference type="FunFam" id="1.10.510.10:FF:000019">
    <property type="entry name" value="Ephrin type-A receptor 5"/>
    <property type="match status" value="1"/>
</dbReference>
<dbReference type="InterPro" id="IPR036116">
    <property type="entry name" value="FN3_sf"/>
</dbReference>
<evidence type="ECO:0000256" key="18">
    <source>
        <dbReference type="ARBA" id="ARBA00023170"/>
    </source>
</evidence>
<keyword evidence="16 25" id="KW-0472">Membrane</keyword>
<dbReference type="InterPro" id="IPR003961">
    <property type="entry name" value="FN3_dom"/>
</dbReference>
<keyword evidence="3" id="KW-1003">Cell membrane</keyword>
<evidence type="ECO:0000313" key="31">
    <source>
        <dbReference type="RefSeq" id="XP_030634662.1"/>
    </source>
</evidence>
<dbReference type="InterPro" id="IPR001090">
    <property type="entry name" value="Ephrin_rcpt_lig-bd_dom"/>
</dbReference>
<dbReference type="Proteomes" id="UP000504632">
    <property type="component" value="Chromosome 6"/>
</dbReference>
<dbReference type="GO" id="GO:0005005">
    <property type="term" value="F:transmembrane-ephrin receptor activity"/>
    <property type="evidence" value="ECO:0007669"/>
    <property type="project" value="TreeGrafter"/>
</dbReference>
<proteinExistence type="predicted"/>
<evidence type="ECO:0000259" key="29">
    <source>
        <dbReference type="PROSITE" id="PS51550"/>
    </source>
</evidence>
<name>A0A6J2VRG1_CHACN</name>
<evidence type="ECO:0000256" key="9">
    <source>
        <dbReference type="ARBA" id="ARBA00022737"/>
    </source>
</evidence>
<feature type="disulfide bond" evidence="23">
    <location>
        <begin position="70"/>
        <end position="190"/>
    </location>
</feature>
<keyword evidence="14" id="KW-0130">Cell adhesion</keyword>
<dbReference type="GO" id="GO:0007155">
    <property type="term" value="P:cell adhesion"/>
    <property type="evidence" value="ECO:0007669"/>
    <property type="project" value="UniProtKB-KW"/>
</dbReference>
<comment type="catalytic activity">
    <reaction evidence="20">
        <text>L-tyrosyl-[protein] + ATP = O-phospho-L-tyrosyl-[protein] + ADP + H(+)</text>
        <dbReference type="Rhea" id="RHEA:10596"/>
        <dbReference type="Rhea" id="RHEA-COMP:10136"/>
        <dbReference type="Rhea" id="RHEA-COMP:20101"/>
        <dbReference type="ChEBI" id="CHEBI:15378"/>
        <dbReference type="ChEBI" id="CHEBI:30616"/>
        <dbReference type="ChEBI" id="CHEBI:46858"/>
        <dbReference type="ChEBI" id="CHEBI:61978"/>
        <dbReference type="ChEBI" id="CHEBI:456216"/>
        <dbReference type="EC" id="2.7.10.1"/>
    </reaction>
</comment>
<dbReference type="GO" id="GO:0001525">
    <property type="term" value="P:angiogenesis"/>
    <property type="evidence" value="ECO:0007669"/>
    <property type="project" value="UniProtKB-KW"/>
</dbReference>
<dbReference type="InterPro" id="IPR050449">
    <property type="entry name" value="Ephrin_rcpt_TKs"/>
</dbReference>
<dbReference type="SUPFAM" id="SSF47769">
    <property type="entry name" value="SAM/Pointed domain"/>
    <property type="match status" value="1"/>
</dbReference>
<accession>A0A6J2VRG1</accession>
<dbReference type="PROSITE" id="PS50105">
    <property type="entry name" value="SAM_DOMAIN"/>
    <property type="match status" value="1"/>
</dbReference>
<feature type="binding site" evidence="22 24">
    <location>
        <position position="661"/>
    </location>
    <ligand>
        <name>ATP</name>
        <dbReference type="ChEBI" id="CHEBI:30616"/>
    </ligand>
</feature>
<evidence type="ECO:0000256" key="22">
    <source>
        <dbReference type="PIRSR" id="PIRSR000666-2"/>
    </source>
</evidence>
<dbReference type="CDD" id="cd00063">
    <property type="entry name" value="FN3"/>
    <property type="match status" value="2"/>
</dbReference>
<dbReference type="InterPro" id="IPR001426">
    <property type="entry name" value="Tyr_kinase_rcpt_V_CS"/>
</dbReference>
<dbReference type="PANTHER" id="PTHR46877">
    <property type="entry name" value="EPH RECEPTOR A5"/>
    <property type="match status" value="1"/>
</dbReference>
<feature type="domain" description="Fibronectin type-III" evidence="28">
    <location>
        <begin position="444"/>
        <end position="542"/>
    </location>
</feature>
<keyword evidence="10 22" id="KW-0547">Nucleotide-binding</keyword>
<dbReference type="CTD" id="30689"/>
<keyword evidence="13" id="KW-0832">Ubl conjugation</keyword>
<keyword evidence="8" id="KW-0732">Signal</keyword>
<dbReference type="PROSITE" id="PS00790">
    <property type="entry name" value="RECEPTOR_TYR_KIN_V_1"/>
    <property type="match status" value="1"/>
</dbReference>
<feature type="active site" description="Proton acceptor" evidence="21">
    <location>
        <position position="754"/>
    </location>
</feature>
<dbReference type="SUPFAM" id="SSF57184">
    <property type="entry name" value="Growth factor receptor domain"/>
    <property type="match status" value="1"/>
</dbReference>
<evidence type="ECO:0000256" key="25">
    <source>
        <dbReference type="SAM" id="Phobius"/>
    </source>
</evidence>
<dbReference type="FunFam" id="2.60.40.10:FF:000059">
    <property type="entry name" value="Ephrin type-A receptor 6"/>
    <property type="match status" value="1"/>
</dbReference>
<dbReference type="GO" id="GO:0005524">
    <property type="term" value="F:ATP binding"/>
    <property type="evidence" value="ECO:0007669"/>
    <property type="project" value="UniProtKB-UniRule"/>
</dbReference>
<keyword evidence="17" id="KW-0829">Tyrosine-protein kinase</keyword>
<dbReference type="Gene3D" id="2.60.40.1770">
    <property type="entry name" value="ephrin a2 ectodomain"/>
    <property type="match status" value="1"/>
</dbReference>
<evidence type="ECO:0000256" key="7">
    <source>
        <dbReference type="ARBA" id="ARBA00022692"/>
    </source>
</evidence>
<dbReference type="Gene3D" id="2.10.50.10">
    <property type="entry name" value="Tumor Necrosis Factor Receptor, subunit A, domain 2"/>
    <property type="match status" value="1"/>
</dbReference>
<dbReference type="SMART" id="SM00219">
    <property type="entry name" value="TyrKc"/>
    <property type="match status" value="1"/>
</dbReference>
<dbReference type="SUPFAM" id="SSF56112">
    <property type="entry name" value="Protein kinase-like (PK-like)"/>
    <property type="match status" value="1"/>
</dbReference>
<evidence type="ECO:0000256" key="14">
    <source>
        <dbReference type="ARBA" id="ARBA00022889"/>
    </source>
</evidence>
<keyword evidence="11" id="KW-0418">Kinase</keyword>
<feature type="binding site" evidence="22">
    <location>
        <begin position="635"/>
        <end position="643"/>
    </location>
    <ligand>
        <name>ATP</name>
        <dbReference type="ChEBI" id="CHEBI:30616"/>
    </ligand>
</feature>
<keyword evidence="5" id="KW-0037">Angiogenesis</keyword>
<evidence type="ECO:0000256" key="19">
    <source>
        <dbReference type="ARBA" id="ARBA00023180"/>
    </source>
</evidence>
<evidence type="ECO:0000256" key="6">
    <source>
        <dbReference type="ARBA" id="ARBA00022679"/>
    </source>
</evidence>
<dbReference type="PROSITE" id="PS50011">
    <property type="entry name" value="PROTEIN_KINASE_DOM"/>
    <property type="match status" value="1"/>
</dbReference>
<dbReference type="FunFam" id="2.10.50.10:FF:000001">
    <property type="entry name" value="Ephrin type-A receptor 5"/>
    <property type="match status" value="1"/>
</dbReference>
<gene>
    <name evidence="31" type="primary">epha2a</name>
</gene>
<evidence type="ECO:0000256" key="23">
    <source>
        <dbReference type="PIRSR" id="PIRSR000666-3"/>
    </source>
</evidence>
<dbReference type="Pfam" id="PF07714">
    <property type="entry name" value="PK_Tyr_Ser-Thr"/>
    <property type="match status" value="1"/>
</dbReference>
<dbReference type="FunFam" id="3.30.200.20:FF:000001">
    <property type="entry name" value="Ephrin type-A receptor 5"/>
    <property type="match status" value="1"/>
</dbReference>
<dbReference type="InterPro" id="IPR011009">
    <property type="entry name" value="Kinase-like_dom_sf"/>
</dbReference>
<feature type="transmembrane region" description="Helical" evidence="25">
    <location>
        <begin position="6"/>
        <end position="26"/>
    </location>
</feature>
<dbReference type="InterPro" id="IPR017441">
    <property type="entry name" value="Protein_kinase_ATP_BS"/>
</dbReference>
<evidence type="ECO:0000256" key="20">
    <source>
        <dbReference type="ARBA" id="ARBA00051243"/>
    </source>
</evidence>
<dbReference type="InParanoid" id="A0A6J2VRG1"/>
<reference evidence="31" key="1">
    <citation type="submission" date="2025-08" db="UniProtKB">
        <authorList>
            <consortium name="RefSeq"/>
        </authorList>
    </citation>
    <scope>IDENTIFICATION</scope>
</reference>
<evidence type="ECO:0000256" key="11">
    <source>
        <dbReference type="ARBA" id="ARBA00022777"/>
    </source>
</evidence>
<dbReference type="SUPFAM" id="SSF49265">
    <property type="entry name" value="Fibronectin type III"/>
    <property type="match status" value="1"/>
</dbReference>
<dbReference type="InterPro" id="IPR001660">
    <property type="entry name" value="SAM"/>
</dbReference>
<dbReference type="Gene3D" id="1.10.510.10">
    <property type="entry name" value="Transferase(Phosphotransferase) domain 1"/>
    <property type="match status" value="1"/>
</dbReference>
<dbReference type="Pfam" id="PF01404">
    <property type="entry name" value="Ephrin_lbd"/>
    <property type="match status" value="1"/>
</dbReference>
<dbReference type="PROSITE" id="PS00109">
    <property type="entry name" value="PROTEIN_KINASE_TYR"/>
    <property type="match status" value="1"/>
</dbReference>
<dbReference type="Pfam" id="PF14575">
    <property type="entry name" value="EphA2_TM"/>
    <property type="match status" value="1"/>
</dbReference>
<evidence type="ECO:0000256" key="1">
    <source>
        <dbReference type="ARBA" id="ARBA00004251"/>
    </source>
</evidence>
<dbReference type="Gene3D" id="3.30.200.20">
    <property type="entry name" value="Phosphorylase Kinase, domain 1"/>
    <property type="match status" value="1"/>
</dbReference>
<dbReference type="InterPro" id="IPR027936">
    <property type="entry name" value="Eph_TM"/>
</dbReference>
<dbReference type="InterPro" id="IPR000719">
    <property type="entry name" value="Prot_kinase_dom"/>
</dbReference>
<dbReference type="PROSITE" id="PS00107">
    <property type="entry name" value="PROTEIN_KINASE_ATP"/>
    <property type="match status" value="1"/>
</dbReference>
<organism evidence="30 31">
    <name type="scientific">Chanos chanos</name>
    <name type="common">Milkfish</name>
    <name type="synonym">Mugil chanos</name>
    <dbReference type="NCBI Taxonomy" id="29144"/>
    <lineage>
        <taxon>Eukaryota</taxon>
        <taxon>Metazoa</taxon>
        <taxon>Chordata</taxon>
        <taxon>Craniata</taxon>
        <taxon>Vertebrata</taxon>
        <taxon>Euteleostomi</taxon>
        <taxon>Actinopterygii</taxon>
        <taxon>Neopterygii</taxon>
        <taxon>Teleostei</taxon>
        <taxon>Ostariophysi</taxon>
        <taxon>Gonorynchiformes</taxon>
        <taxon>Chanidae</taxon>
        <taxon>Chanos</taxon>
    </lineage>
</organism>
<protein>
    <recommendedName>
        <fullName evidence="2">receptor protein-tyrosine kinase</fullName>
        <ecNumber evidence="2">2.7.10.1</ecNumber>
    </recommendedName>
</protein>
<dbReference type="Gene3D" id="1.10.150.50">
    <property type="entry name" value="Transcription Factor, Ets-1"/>
    <property type="match status" value="1"/>
</dbReference>
<dbReference type="Gene3D" id="2.60.120.260">
    <property type="entry name" value="Galactose-binding domain-like"/>
    <property type="match status" value="1"/>
</dbReference>
<dbReference type="PIRSF" id="PIRSF000666">
    <property type="entry name" value="TyrPK_ephrin_receptor"/>
    <property type="match status" value="1"/>
</dbReference>
<dbReference type="InterPro" id="IPR016257">
    <property type="entry name" value="Tyr_kinase_ephrin_rcpt"/>
</dbReference>
<keyword evidence="19" id="KW-0325">Glycoprotein</keyword>
<dbReference type="GeneID" id="115815794"/>
<keyword evidence="15 25" id="KW-1133">Transmembrane helix</keyword>
<evidence type="ECO:0000256" key="5">
    <source>
        <dbReference type="ARBA" id="ARBA00022657"/>
    </source>
</evidence>
<keyword evidence="6" id="KW-0808">Transferase</keyword>
<feature type="domain" description="Fibronectin type-III" evidence="28">
    <location>
        <begin position="331"/>
        <end position="443"/>
    </location>
</feature>
<evidence type="ECO:0000256" key="16">
    <source>
        <dbReference type="ARBA" id="ARBA00023136"/>
    </source>
</evidence>
<keyword evidence="23" id="KW-1015">Disulfide bond</keyword>
<dbReference type="PANTHER" id="PTHR46877:SF20">
    <property type="entry name" value="RECEPTOR PROTEIN-TYROSINE KINASE"/>
    <property type="match status" value="1"/>
</dbReference>
<evidence type="ECO:0000313" key="30">
    <source>
        <dbReference type="Proteomes" id="UP000504632"/>
    </source>
</evidence>
<dbReference type="InterPro" id="IPR020635">
    <property type="entry name" value="Tyr_kinase_cat_dom"/>
</dbReference>
<dbReference type="PROSITE" id="PS51550">
    <property type="entry name" value="EPH_LBD"/>
    <property type="match status" value="1"/>
</dbReference>
<dbReference type="InterPro" id="IPR009030">
    <property type="entry name" value="Growth_fac_rcpt_cys_sf"/>
</dbReference>
<evidence type="ECO:0000256" key="21">
    <source>
        <dbReference type="PIRSR" id="PIRSR000666-1"/>
    </source>
</evidence>
<evidence type="ECO:0000259" key="26">
    <source>
        <dbReference type="PROSITE" id="PS50011"/>
    </source>
</evidence>
<dbReference type="AlphaFoldDB" id="A0A6J2VRG1"/>
<keyword evidence="30" id="KW-1185">Reference proteome</keyword>
<feature type="transmembrane region" description="Helical" evidence="25">
    <location>
        <begin position="552"/>
        <end position="574"/>
    </location>
</feature>
<comment type="subcellular location">
    <subcellularLocation>
        <location evidence="1">Cell membrane</location>
        <topology evidence="1">Single-pass type I membrane protein</topology>
    </subcellularLocation>
</comment>
<keyword evidence="7 25" id="KW-0812">Transmembrane</keyword>
<evidence type="ECO:0000256" key="4">
    <source>
        <dbReference type="ARBA" id="ARBA00022553"/>
    </source>
</evidence>
<dbReference type="OrthoDB" id="4062651at2759"/>
<keyword evidence="4" id="KW-0597">Phosphoprotein</keyword>
<evidence type="ECO:0000259" key="27">
    <source>
        <dbReference type="PROSITE" id="PS50105"/>
    </source>
</evidence>
<dbReference type="SMART" id="SM00615">
    <property type="entry name" value="EPH_lbd"/>
    <property type="match status" value="1"/>
</dbReference>
<dbReference type="SMART" id="SM00060">
    <property type="entry name" value="FN3"/>
    <property type="match status" value="2"/>
</dbReference>
<dbReference type="InterPro" id="IPR008979">
    <property type="entry name" value="Galactose-bd-like_sf"/>
</dbReference>
<dbReference type="PRINTS" id="PR00109">
    <property type="entry name" value="TYRKINASE"/>
</dbReference>
<keyword evidence="12 22" id="KW-0067">ATP-binding</keyword>
<dbReference type="GO" id="GO:0007411">
    <property type="term" value="P:axon guidance"/>
    <property type="evidence" value="ECO:0007669"/>
    <property type="project" value="TreeGrafter"/>
</dbReference>
<dbReference type="FunFam" id="2.60.120.260:FF:000023">
    <property type="entry name" value="Ephrin type-A receptor 2"/>
    <property type="match status" value="1"/>
</dbReference>
<dbReference type="FunFam" id="1.10.150.50:FF:000029">
    <property type="entry name" value="Ephrin type-A receptor 1"/>
    <property type="match status" value="1"/>
</dbReference>
<evidence type="ECO:0000256" key="17">
    <source>
        <dbReference type="ARBA" id="ARBA00023137"/>
    </source>
</evidence>
<dbReference type="Pfam" id="PF25599">
    <property type="entry name" value="Ephrin_CRD"/>
    <property type="match status" value="1"/>
</dbReference>
<evidence type="ECO:0000256" key="12">
    <source>
        <dbReference type="ARBA" id="ARBA00022840"/>
    </source>
</evidence>
<dbReference type="PROSITE" id="PS50853">
    <property type="entry name" value="FN3"/>
    <property type="match status" value="2"/>
</dbReference>
<dbReference type="GO" id="GO:0030425">
    <property type="term" value="C:dendrite"/>
    <property type="evidence" value="ECO:0007669"/>
    <property type="project" value="TreeGrafter"/>
</dbReference>
<dbReference type="Gene3D" id="2.60.40.10">
    <property type="entry name" value="Immunoglobulins"/>
    <property type="match status" value="2"/>
</dbReference>
<keyword evidence="18 31" id="KW-0675">Receptor</keyword>
<keyword evidence="9" id="KW-0677">Repeat</keyword>
<dbReference type="InterPro" id="IPR008266">
    <property type="entry name" value="Tyr_kinase_AS"/>
</dbReference>
<feature type="domain" description="Protein kinase" evidence="26">
    <location>
        <begin position="629"/>
        <end position="890"/>
    </location>
</feature>
<evidence type="ECO:0000256" key="24">
    <source>
        <dbReference type="PROSITE-ProRule" id="PRU10141"/>
    </source>
</evidence>
<evidence type="ECO:0000259" key="28">
    <source>
        <dbReference type="PROSITE" id="PS50853"/>
    </source>
</evidence>
<dbReference type="SUPFAM" id="SSF49785">
    <property type="entry name" value="Galactose-binding domain-like"/>
    <property type="match status" value="1"/>
</dbReference>
<evidence type="ECO:0000256" key="8">
    <source>
        <dbReference type="ARBA" id="ARBA00022729"/>
    </source>
</evidence>
<dbReference type="FunFam" id="2.60.40.10:FF:002007">
    <property type="entry name" value="Eph receptor A2 a"/>
    <property type="match status" value="1"/>
</dbReference>
<evidence type="ECO:0000256" key="15">
    <source>
        <dbReference type="ARBA" id="ARBA00022989"/>
    </source>
</evidence>
<evidence type="ECO:0000256" key="3">
    <source>
        <dbReference type="ARBA" id="ARBA00022475"/>
    </source>
</evidence>
<dbReference type="EC" id="2.7.10.1" evidence="2"/>
<dbReference type="SMART" id="SM00454">
    <property type="entry name" value="SAM"/>
    <property type="match status" value="1"/>
</dbReference>
<dbReference type="GO" id="GO:0005886">
    <property type="term" value="C:plasma membrane"/>
    <property type="evidence" value="ECO:0007669"/>
    <property type="project" value="UniProtKB-SubCell"/>
</dbReference>
<dbReference type="InterPro" id="IPR013761">
    <property type="entry name" value="SAM/pointed_sf"/>
</dbReference>
<feature type="disulfide bond" evidence="23">
    <location>
        <begin position="107"/>
        <end position="117"/>
    </location>
</feature>
<dbReference type="RefSeq" id="XP_030634662.1">
    <property type="nucleotide sequence ID" value="XM_030778802.1"/>
</dbReference>
<feature type="domain" description="Eph LBD" evidence="29">
    <location>
        <begin position="28"/>
        <end position="208"/>
    </location>
</feature>